<dbReference type="InterPro" id="IPR023214">
    <property type="entry name" value="HAD_sf"/>
</dbReference>
<protein>
    <submittedName>
        <fullName evidence="2">HAD family hydrolase</fullName>
    </submittedName>
</protein>
<dbReference type="PROSITE" id="PS01228">
    <property type="entry name" value="COF_1"/>
    <property type="match status" value="1"/>
</dbReference>
<dbReference type="EMBL" id="PDOE01000006">
    <property type="protein sequence ID" value="RKL66623.1"/>
    <property type="molecule type" value="Genomic_DNA"/>
</dbReference>
<evidence type="ECO:0000313" key="3">
    <source>
        <dbReference type="Proteomes" id="UP000281498"/>
    </source>
</evidence>
<dbReference type="OrthoDB" id="9810101at2"/>
<accession>A0A3A9KAL9</accession>
<dbReference type="SFLD" id="SFLDS00003">
    <property type="entry name" value="Haloacid_Dehalogenase"/>
    <property type="match status" value="1"/>
</dbReference>
<dbReference type="PROSITE" id="PS01229">
    <property type="entry name" value="COF_2"/>
    <property type="match status" value="1"/>
</dbReference>
<organism evidence="2 3">
    <name type="scientific">Salipaludibacillus neizhouensis</name>
    <dbReference type="NCBI Taxonomy" id="885475"/>
    <lineage>
        <taxon>Bacteria</taxon>
        <taxon>Bacillati</taxon>
        <taxon>Bacillota</taxon>
        <taxon>Bacilli</taxon>
        <taxon>Bacillales</taxon>
        <taxon>Bacillaceae</taxon>
    </lineage>
</organism>
<keyword evidence="2" id="KW-0378">Hydrolase</keyword>
<proteinExistence type="predicted"/>
<dbReference type="SFLD" id="SFLDG01140">
    <property type="entry name" value="C2.B:_Phosphomannomutase_and_P"/>
    <property type="match status" value="1"/>
</dbReference>
<dbReference type="PANTHER" id="PTHR10000">
    <property type="entry name" value="PHOSPHOSERINE PHOSPHATASE"/>
    <property type="match status" value="1"/>
</dbReference>
<sequence>MVLNPKVIFLDMDGTVLNHFNKVSIHTKEIIDELRNRGIFVFIATGRSAGEISGVVPPGFQVDGLITSNGMAGYIGDEAVYEHSLSLELVERIIEKARENNVYYELFPYGRPRITLKQDKEYVEDEVKDPKPESVGINEWLSRKQAVKEEIDWKENIEGSAFSKFYFFARSTEHIDQWKDELDQLKKEMNFTTSISSIHNVEVMVANVNKATGMKQMLQHFGLSEENTLAIGDSNNDLPMLEYASYSVAMKNAADLIKEKADEVTEFNCDEDGVYHFLKAKFDL</sequence>
<reference evidence="2 3" key="1">
    <citation type="submission" date="2017-10" db="EMBL/GenBank/DDBJ databases">
        <title>Bacillus sp. nov., a halophilic bacterium isolated from a Keqin Lake.</title>
        <authorList>
            <person name="Wang H."/>
        </authorList>
    </citation>
    <scope>NUCLEOTIDE SEQUENCE [LARGE SCALE GENOMIC DNA]</scope>
    <source>
        <strain evidence="2 3">KCTC 13187</strain>
    </source>
</reference>
<gene>
    <name evidence="2" type="ORF">CR203_15170</name>
</gene>
<dbReference type="AlphaFoldDB" id="A0A3A9KAL9"/>
<dbReference type="GO" id="GO:0016791">
    <property type="term" value="F:phosphatase activity"/>
    <property type="evidence" value="ECO:0007669"/>
    <property type="project" value="UniProtKB-ARBA"/>
</dbReference>
<dbReference type="Gene3D" id="3.40.50.1000">
    <property type="entry name" value="HAD superfamily/HAD-like"/>
    <property type="match status" value="1"/>
</dbReference>
<dbReference type="PANTHER" id="PTHR10000:SF55">
    <property type="entry name" value="5-AMINO-6-(5-PHOSPHO-D-RIBITYLAMINO)URACIL PHOSPHATASE YCSE"/>
    <property type="match status" value="1"/>
</dbReference>
<dbReference type="NCBIfam" id="TIGR00099">
    <property type="entry name" value="Cof-subfamily"/>
    <property type="match status" value="1"/>
</dbReference>
<dbReference type="InterPro" id="IPR006379">
    <property type="entry name" value="HAD-SF_hydro_IIB"/>
</dbReference>
<feature type="coiled-coil region" evidence="1">
    <location>
        <begin position="168"/>
        <end position="195"/>
    </location>
</feature>
<dbReference type="Proteomes" id="UP000281498">
    <property type="component" value="Unassembled WGS sequence"/>
</dbReference>
<dbReference type="RefSeq" id="WP_110935902.1">
    <property type="nucleotide sequence ID" value="NZ_KZ614146.1"/>
</dbReference>
<dbReference type="InterPro" id="IPR036412">
    <property type="entry name" value="HAD-like_sf"/>
</dbReference>
<dbReference type="Pfam" id="PF08282">
    <property type="entry name" value="Hydrolase_3"/>
    <property type="match status" value="1"/>
</dbReference>
<dbReference type="SUPFAM" id="SSF56784">
    <property type="entry name" value="HAD-like"/>
    <property type="match status" value="1"/>
</dbReference>
<evidence type="ECO:0000256" key="1">
    <source>
        <dbReference type="SAM" id="Coils"/>
    </source>
</evidence>
<dbReference type="Gene3D" id="3.30.1240.10">
    <property type="match status" value="1"/>
</dbReference>
<evidence type="ECO:0000313" key="2">
    <source>
        <dbReference type="EMBL" id="RKL66623.1"/>
    </source>
</evidence>
<dbReference type="NCBIfam" id="TIGR01484">
    <property type="entry name" value="HAD-SF-IIB"/>
    <property type="match status" value="1"/>
</dbReference>
<dbReference type="InterPro" id="IPR000150">
    <property type="entry name" value="Cof"/>
</dbReference>
<comment type="caution">
    <text evidence="2">The sequence shown here is derived from an EMBL/GenBank/DDBJ whole genome shotgun (WGS) entry which is preliminary data.</text>
</comment>
<keyword evidence="1" id="KW-0175">Coiled coil</keyword>
<dbReference type="GO" id="GO:0000287">
    <property type="term" value="F:magnesium ion binding"/>
    <property type="evidence" value="ECO:0007669"/>
    <property type="project" value="TreeGrafter"/>
</dbReference>
<dbReference type="GO" id="GO:0005829">
    <property type="term" value="C:cytosol"/>
    <property type="evidence" value="ECO:0007669"/>
    <property type="project" value="TreeGrafter"/>
</dbReference>
<keyword evidence="3" id="KW-1185">Reference proteome</keyword>
<name>A0A3A9KAL9_9BACI</name>